<keyword evidence="2" id="KW-1185">Reference proteome</keyword>
<name>A0A7I4C9L4_PHYPA</name>
<reference evidence="1 2" key="1">
    <citation type="journal article" date="2008" name="Science">
        <title>The Physcomitrella genome reveals evolutionary insights into the conquest of land by plants.</title>
        <authorList>
            <person name="Rensing S."/>
            <person name="Lang D."/>
            <person name="Zimmer A."/>
            <person name="Terry A."/>
            <person name="Salamov A."/>
            <person name="Shapiro H."/>
            <person name="Nishiyama T."/>
            <person name="Perroud P.-F."/>
            <person name="Lindquist E."/>
            <person name="Kamisugi Y."/>
            <person name="Tanahashi T."/>
            <person name="Sakakibara K."/>
            <person name="Fujita T."/>
            <person name="Oishi K."/>
            <person name="Shin-I T."/>
            <person name="Kuroki Y."/>
            <person name="Toyoda A."/>
            <person name="Suzuki Y."/>
            <person name="Hashimoto A."/>
            <person name="Yamaguchi K."/>
            <person name="Sugano A."/>
            <person name="Kohara Y."/>
            <person name="Fujiyama A."/>
            <person name="Anterola A."/>
            <person name="Aoki S."/>
            <person name="Ashton N."/>
            <person name="Barbazuk W.B."/>
            <person name="Barker E."/>
            <person name="Bennetzen J."/>
            <person name="Bezanilla M."/>
            <person name="Blankenship R."/>
            <person name="Cho S.H."/>
            <person name="Dutcher S."/>
            <person name="Estelle M."/>
            <person name="Fawcett J.A."/>
            <person name="Gundlach H."/>
            <person name="Hanada K."/>
            <person name="Heyl A."/>
            <person name="Hicks K.A."/>
            <person name="Hugh J."/>
            <person name="Lohr M."/>
            <person name="Mayer K."/>
            <person name="Melkozernov A."/>
            <person name="Murata T."/>
            <person name="Nelson D."/>
            <person name="Pils B."/>
            <person name="Prigge M."/>
            <person name="Reiss B."/>
            <person name="Renner T."/>
            <person name="Rombauts S."/>
            <person name="Rushton P."/>
            <person name="Sanderfoot A."/>
            <person name="Schween G."/>
            <person name="Shiu S.-H."/>
            <person name="Stueber K."/>
            <person name="Theodoulou F.L."/>
            <person name="Tu H."/>
            <person name="Van de Peer Y."/>
            <person name="Verrier P.J."/>
            <person name="Waters E."/>
            <person name="Wood A."/>
            <person name="Yang L."/>
            <person name="Cove D."/>
            <person name="Cuming A."/>
            <person name="Hasebe M."/>
            <person name="Lucas S."/>
            <person name="Mishler D.B."/>
            <person name="Reski R."/>
            <person name="Grigoriev I."/>
            <person name="Quatrano R.S."/>
            <person name="Boore J.L."/>
        </authorList>
    </citation>
    <scope>NUCLEOTIDE SEQUENCE [LARGE SCALE GENOMIC DNA]</scope>
    <source>
        <strain evidence="1 2">cv. Gransden 2004</strain>
    </source>
</reference>
<evidence type="ECO:0000313" key="2">
    <source>
        <dbReference type="Proteomes" id="UP000006727"/>
    </source>
</evidence>
<organism evidence="1 2">
    <name type="scientific">Physcomitrium patens</name>
    <name type="common">Spreading-leaved earth moss</name>
    <name type="synonym">Physcomitrella patens</name>
    <dbReference type="NCBI Taxonomy" id="3218"/>
    <lineage>
        <taxon>Eukaryota</taxon>
        <taxon>Viridiplantae</taxon>
        <taxon>Streptophyta</taxon>
        <taxon>Embryophyta</taxon>
        <taxon>Bryophyta</taxon>
        <taxon>Bryophytina</taxon>
        <taxon>Bryopsida</taxon>
        <taxon>Funariidae</taxon>
        <taxon>Funariales</taxon>
        <taxon>Funariaceae</taxon>
        <taxon>Physcomitrium</taxon>
    </lineage>
</organism>
<dbReference type="AlphaFoldDB" id="A0A7I4C9L4"/>
<protein>
    <submittedName>
        <fullName evidence="1">Uncharacterized protein</fullName>
    </submittedName>
</protein>
<proteinExistence type="predicted"/>
<dbReference type="EnsemblPlants" id="Pp3c22_1760V3.2">
    <property type="protein sequence ID" value="Pp3c22_1760V3.2"/>
    <property type="gene ID" value="Pp3c22_1760"/>
</dbReference>
<reference evidence="1 2" key="2">
    <citation type="journal article" date="2018" name="Plant J.">
        <title>The Physcomitrella patens chromosome-scale assembly reveals moss genome structure and evolution.</title>
        <authorList>
            <person name="Lang D."/>
            <person name="Ullrich K.K."/>
            <person name="Murat F."/>
            <person name="Fuchs J."/>
            <person name="Jenkins J."/>
            <person name="Haas F.B."/>
            <person name="Piednoel M."/>
            <person name="Gundlach H."/>
            <person name="Van Bel M."/>
            <person name="Meyberg R."/>
            <person name="Vives C."/>
            <person name="Morata J."/>
            <person name="Symeonidi A."/>
            <person name="Hiss M."/>
            <person name="Muchero W."/>
            <person name="Kamisugi Y."/>
            <person name="Saleh O."/>
            <person name="Blanc G."/>
            <person name="Decker E.L."/>
            <person name="van Gessel N."/>
            <person name="Grimwood J."/>
            <person name="Hayes R.D."/>
            <person name="Graham S.W."/>
            <person name="Gunter L.E."/>
            <person name="McDaniel S.F."/>
            <person name="Hoernstein S.N.W."/>
            <person name="Larsson A."/>
            <person name="Li F.W."/>
            <person name="Perroud P.F."/>
            <person name="Phillips J."/>
            <person name="Ranjan P."/>
            <person name="Rokshar D.S."/>
            <person name="Rothfels C.J."/>
            <person name="Schneider L."/>
            <person name="Shu S."/>
            <person name="Stevenson D.W."/>
            <person name="Thummler F."/>
            <person name="Tillich M."/>
            <person name="Villarreal Aguilar J.C."/>
            <person name="Widiez T."/>
            <person name="Wong G.K."/>
            <person name="Wymore A."/>
            <person name="Zhang Y."/>
            <person name="Zimmer A.D."/>
            <person name="Quatrano R.S."/>
            <person name="Mayer K.F.X."/>
            <person name="Goodstein D."/>
            <person name="Casacuberta J.M."/>
            <person name="Vandepoele K."/>
            <person name="Reski R."/>
            <person name="Cuming A.C."/>
            <person name="Tuskan G.A."/>
            <person name="Maumus F."/>
            <person name="Salse J."/>
            <person name="Schmutz J."/>
            <person name="Rensing S.A."/>
        </authorList>
    </citation>
    <scope>NUCLEOTIDE SEQUENCE [LARGE SCALE GENOMIC DNA]</scope>
    <source>
        <strain evidence="1 2">cv. Gransden 2004</strain>
    </source>
</reference>
<accession>A0A7I4C9L4</accession>
<gene>
    <name evidence="1" type="primary">LOC112274892</name>
</gene>
<dbReference type="Gramene" id="Pp3c22_1760V3.2">
    <property type="protein sequence ID" value="Pp3c22_1760V3.2"/>
    <property type="gene ID" value="Pp3c22_1760"/>
</dbReference>
<sequence>MSEHNGDLVVEPYIGKCDDCMLVLDSEWQLGCYKLETRILNPIEVLKTGGYF</sequence>
<reference evidence="1" key="3">
    <citation type="submission" date="2020-12" db="UniProtKB">
        <authorList>
            <consortium name="EnsemblPlants"/>
        </authorList>
    </citation>
    <scope>IDENTIFICATION</scope>
</reference>
<evidence type="ECO:0000313" key="1">
    <source>
        <dbReference type="EnsemblPlants" id="Pp3c22_1760V3.2"/>
    </source>
</evidence>
<dbReference type="Proteomes" id="UP000006727">
    <property type="component" value="Chromosome 22"/>
</dbReference>
<dbReference type="EMBL" id="ABEU02000022">
    <property type="status" value="NOT_ANNOTATED_CDS"/>
    <property type="molecule type" value="Genomic_DNA"/>
</dbReference>